<evidence type="ECO:0000313" key="3">
    <source>
        <dbReference type="Proteomes" id="UP000036403"/>
    </source>
</evidence>
<dbReference type="Proteomes" id="UP000036403">
    <property type="component" value="Unassembled WGS sequence"/>
</dbReference>
<sequence length="127" mass="14347">MGQERQEVREKEVEGERRGEGVEGYGERRMGEERLKGGNGGVREKGRQSSERGRERGGEGQREREEDREEQEKEGDTKKGKVEEGKQKEKEKGEEKKVEEGKKSAREGGVLEDGRGKGWGVLVCEGR</sequence>
<gene>
    <name evidence="2" type="ORF">RF55_10946</name>
</gene>
<dbReference type="AlphaFoldDB" id="A0A0J7KGQ1"/>
<evidence type="ECO:0000313" key="2">
    <source>
        <dbReference type="EMBL" id="KMQ89429.1"/>
    </source>
</evidence>
<dbReference type="PaxDb" id="67767-A0A0J7KGQ1"/>
<accession>A0A0J7KGQ1</accession>
<proteinExistence type="predicted"/>
<protein>
    <submittedName>
        <fullName evidence="2">Uncharacterized protein</fullName>
    </submittedName>
</protein>
<dbReference type="EMBL" id="LBMM01007778">
    <property type="protein sequence ID" value="KMQ89429.1"/>
    <property type="molecule type" value="Genomic_DNA"/>
</dbReference>
<feature type="compositionally biased region" description="Basic and acidic residues" evidence="1">
    <location>
        <begin position="1"/>
        <end position="106"/>
    </location>
</feature>
<keyword evidence="3" id="KW-1185">Reference proteome</keyword>
<name>A0A0J7KGQ1_LASNI</name>
<feature type="region of interest" description="Disordered" evidence="1">
    <location>
        <begin position="1"/>
        <end position="127"/>
    </location>
</feature>
<reference evidence="2 3" key="1">
    <citation type="submission" date="2015-04" db="EMBL/GenBank/DDBJ databases">
        <title>Lasius niger genome sequencing.</title>
        <authorList>
            <person name="Konorov E.A."/>
            <person name="Nikitin M.A."/>
            <person name="Kirill M.V."/>
            <person name="Chang P."/>
        </authorList>
    </citation>
    <scope>NUCLEOTIDE SEQUENCE [LARGE SCALE GENOMIC DNA]</scope>
    <source>
        <tissue evidence="2">Whole</tissue>
    </source>
</reference>
<comment type="caution">
    <text evidence="2">The sequence shown here is derived from an EMBL/GenBank/DDBJ whole genome shotgun (WGS) entry which is preliminary data.</text>
</comment>
<evidence type="ECO:0000256" key="1">
    <source>
        <dbReference type="SAM" id="MobiDB-lite"/>
    </source>
</evidence>
<organism evidence="2 3">
    <name type="scientific">Lasius niger</name>
    <name type="common">Black garden ant</name>
    <dbReference type="NCBI Taxonomy" id="67767"/>
    <lineage>
        <taxon>Eukaryota</taxon>
        <taxon>Metazoa</taxon>
        <taxon>Ecdysozoa</taxon>
        <taxon>Arthropoda</taxon>
        <taxon>Hexapoda</taxon>
        <taxon>Insecta</taxon>
        <taxon>Pterygota</taxon>
        <taxon>Neoptera</taxon>
        <taxon>Endopterygota</taxon>
        <taxon>Hymenoptera</taxon>
        <taxon>Apocrita</taxon>
        <taxon>Aculeata</taxon>
        <taxon>Formicoidea</taxon>
        <taxon>Formicidae</taxon>
        <taxon>Formicinae</taxon>
        <taxon>Lasius</taxon>
        <taxon>Lasius</taxon>
    </lineage>
</organism>